<feature type="domain" description="AAA+ ATPase" evidence="9">
    <location>
        <begin position="147"/>
        <end position="323"/>
    </location>
</feature>
<dbReference type="PANTHER" id="PTHR15184:SF9">
    <property type="entry name" value="SPI-1 TYPE 3 SECRETION SYSTEM ATPASE"/>
    <property type="match status" value="1"/>
</dbReference>
<evidence type="ECO:0000313" key="10">
    <source>
        <dbReference type="EMBL" id="SMO56404.1"/>
    </source>
</evidence>
<comment type="catalytic activity">
    <reaction evidence="8">
        <text>ATP + H2O + cellular proteinSide 1 = ADP + phosphate + cellular proteinSide 2.</text>
        <dbReference type="EC" id="7.4.2.8"/>
    </reaction>
</comment>
<evidence type="ECO:0000256" key="2">
    <source>
        <dbReference type="ARBA" id="ARBA00022448"/>
    </source>
</evidence>
<evidence type="ECO:0000256" key="3">
    <source>
        <dbReference type="ARBA" id="ARBA00022490"/>
    </source>
</evidence>
<dbReference type="GO" id="GO:0005524">
    <property type="term" value="F:ATP binding"/>
    <property type="evidence" value="ECO:0007669"/>
    <property type="project" value="UniProtKB-KW"/>
</dbReference>
<dbReference type="Proteomes" id="UP000317315">
    <property type="component" value="Unassembled WGS sequence"/>
</dbReference>
<dbReference type="Gene3D" id="3.40.50.12240">
    <property type="match status" value="1"/>
</dbReference>
<dbReference type="InterPro" id="IPR004100">
    <property type="entry name" value="ATPase_F1/V1/A1_a/bsu_N"/>
</dbReference>
<accession>A0A521CAK1</accession>
<dbReference type="InterPro" id="IPR020003">
    <property type="entry name" value="ATPase_a/bsu_AS"/>
</dbReference>
<dbReference type="OrthoDB" id="9802718at2"/>
<dbReference type="InterPro" id="IPR005714">
    <property type="entry name" value="ATPase_T3SS_FliI/YscN"/>
</dbReference>
<name>A0A521CAK1_9BACT</name>
<dbReference type="Pfam" id="PF18269">
    <property type="entry name" value="T3SS_ATPase_C"/>
    <property type="match status" value="1"/>
</dbReference>
<evidence type="ECO:0000313" key="11">
    <source>
        <dbReference type="Proteomes" id="UP000317315"/>
    </source>
</evidence>
<evidence type="ECO:0000256" key="1">
    <source>
        <dbReference type="ARBA" id="ARBA00004496"/>
    </source>
</evidence>
<evidence type="ECO:0000256" key="4">
    <source>
        <dbReference type="ARBA" id="ARBA00022741"/>
    </source>
</evidence>
<dbReference type="GO" id="GO:0016887">
    <property type="term" value="F:ATP hydrolysis activity"/>
    <property type="evidence" value="ECO:0007669"/>
    <property type="project" value="InterPro"/>
</dbReference>
<proteinExistence type="predicted"/>
<dbReference type="CDD" id="cd18117">
    <property type="entry name" value="ATP-synt_flagellum-secretory_path_III_N"/>
    <property type="match status" value="1"/>
</dbReference>
<keyword evidence="11" id="KW-1185">Reference proteome</keyword>
<dbReference type="PANTHER" id="PTHR15184">
    <property type="entry name" value="ATP SYNTHASE"/>
    <property type="match status" value="1"/>
</dbReference>
<dbReference type="GO" id="GO:0046933">
    <property type="term" value="F:proton-transporting ATP synthase activity, rotational mechanism"/>
    <property type="evidence" value="ECO:0007669"/>
    <property type="project" value="TreeGrafter"/>
</dbReference>
<dbReference type="InterPro" id="IPR050053">
    <property type="entry name" value="ATPase_alpha/beta_chains"/>
</dbReference>
<dbReference type="CDD" id="cd01136">
    <property type="entry name" value="ATPase_flagellum-secretory_path_III"/>
    <property type="match status" value="1"/>
</dbReference>
<protein>
    <submittedName>
        <fullName evidence="10">Flagellum-specific ATP synthase</fullName>
    </submittedName>
</protein>
<dbReference type="Pfam" id="PF00006">
    <property type="entry name" value="ATP-synt_ab"/>
    <property type="match status" value="1"/>
</dbReference>
<dbReference type="GO" id="GO:0005737">
    <property type="term" value="C:cytoplasm"/>
    <property type="evidence" value="ECO:0007669"/>
    <property type="project" value="UniProtKB-SubCell"/>
</dbReference>
<dbReference type="SUPFAM" id="SSF52540">
    <property type="entry name" value="P-loop containing nucleoside triphosphate hydrolases"/>
    <property type="match status" value="1"/>
</dbReference>
<gene>
    <name evidence="10" type="ORF">SAMN06269117_1119</name>
</gene>
<dbReference type="GO" id="GO:0008564">
    <property type="term" value="F:protein-exporting ATPase activity"/>
    <property type="evidence" value="ECO:0007669"/>
    <property type="project" value="UniProtKB-EC"/>
</dbReference>
<dbReference type="PROSITE" id="PS00152">
    <property type="entry name" value="ATPASE_ALPHA_BETA"/>
    <property type="match status" value="1"/>
</dbReference>
<dbReference type="EMBL" id="FXTM01000011">
    <property type="protein sequence ID" value="SMO56404.1"/>
    <property type="molecule type" value="Genomic_DNA"/>
</dbReference>
<keyword evidence="6" id="KW-0653">Protein transport</keyword>
<dbReference type="SMART" id="SM00382">
    <property type="entry name" value="AAA"/>
    <property type="match status" value="1"/>
</dbReference>
<dbReference type="AlphaFoldDB" id="A0A521CAK1"/>
<keyword evidence="3" id="KW-0963">Cytoplasm</keyword>
<dbReference type="Pfam" id="PF02874">
    <property type="entry name" value="ATP-synt_ab_N"/>
    <property type="match status" value="1"/>
</dbReference>
<dbReference type="GO" id="GO:0030257">
    <property type="term" value="C:type III protein secretion system complex"/>
    <property type="evidence" value="ECO:0007669"/>
    <property type="project" value="InterPro"/>
</dbReference>
<dbReference type="InterPro" id="IPR027417">
    <property type="entry name" value="P-loop_NTPase"/>
</dbReference>
<dbReference type="GO" id="GO:0030254">
    <property type="term" value="P:protein secretion by the type III secretion system"/>
    <property type="evidence" value="ECO:0007669"/>
    <property type="project" value="InterPro"/>
</dbReference>
<evidence type="ECO:0000256" key="6">
    <source>
        <dbReference type="ARBA" id="ARBA00022927"/>
    </source>
</evidence>
<evidence type="ECO:0000256" key="7">
    <source>
        <dbReference type="ARBA" id="ARBA00022967"/>
    </source>
</evidence>
<dbReference type="InterPro" id="IPR040627">
    <property type="entry name" value="T3SS_ATPase_C"/>
</dbReference>
<evidence type="ECO:0000259" key="9">
    <source>
        <dbReference type="SMART" id="SM00382"/>
    </source>
</evidence>
<dbReference type="NCBIfam" id="TIGR01026">
    <property type="entry name" value="fliI_yscN"/>
    <property type="match status" value="1"/>
</dbReference>
<dbReference type="FunFam" id="3.40.50.12240:FF:000002">
    <property type="entry name" value="Flagellum-specific ATP synthase FliI"/>
    <property type="match status" value="1"/>
</dbReference>
<keyword evidence="4" id="KW-0547">Nucleotide-binding</keyword>
<sequence>MNLKKRLKNLPKFKVIGKVLAVNGSIVEAKLPRVHIGDFCVINNSQGAEVVGFKNGKTLLMSYDDLSGVTIGTKVEAKLSGLKIPVGKNLLGAVIDPFGNVLNGKSFVPTDFVPLKPSPVNPLERERIKEPLDVGIRVVNSLLTLGKGQRVGIFAGAGVGKSTLLGMISRFTDADVNVIALIGERGREVKEFIEDNLGKEGMEKSVVVVATSDMPPLAKVRAAYTACAISEYFSSKGKNVLLLVDSLTRFAMAQREIGLSVGEPPTSKGYTPSVFSSLAKLIERAGNFSHGGSITGIFTVLVEGDEIATDPIADASVGLLDGHIVLSREMANRRLFPAIDILQSISRLTPYLVDENVQKLQSVIFRLESTYRENRELIQLGIYKKGTSPLVDLAIYGHEKLESFIKQDMKERINLGDSFQELSNLVELIQKEGEKYGCRESLL</sequence>
<comment type="subcellular location">
    <subcellularLocation>
        <location evidence="1">Cytoplasm</location>
    </subcellularLocation>
</comment>
<organism evidence="10 11">
    <name type="scientific">Balnearium lithotrophicum</name>
    <dbReference type="NCBI Taxonomy" id="223788"/>
    <lineage>
        <taxon>Bacteria</taxon>
        <taxon>Pseudomonadati</taxon>
        <taxon>Aquificota</taxon>
        <taxon>Aquificia</taxon>
        <taxon>Desulfurobacteriales</taxon>
        <taxon>Desulfurobacteriaceae</taxon>
        <taxon>Balnearium</taxon>
    </lineage>
</organism>
<keyword evidence="2" id="KW-0813">Transport</keyword>
<keyword evidence="7" id="KW-1278">Translocase</keyword>
<evidence type="ECO:0000256" key="5">
    <source>
        <dbReference type="ARBA" id="ARBA00022840"/>
    </source>
</evidence>
<dbReference type="InterPro" id="IPR003593">
    <property type="entry name" value="AAA+_ATPase"/>
</dbReference>
<dbReference type="InterPro" id="IPR000194">
    <property type="entry name" value="ATPase_F1/V1/A1_a/bsu_nucl-bd"/>
</dbReference>
<reference evidence="10 11" key="1">
    <citation type="submission" date="2017-05" db="EMBL/GenBank/DDBJ databases">
        <authorList>
            <person name="Varghese N."/>
            <person name="Submissions S."/>
        </authorList>
    </citation>
    <scope>NUCLEOTIDE SEQUENCE [LARGE SCALE GENOMIC DNA]</scope>
    <source>
        <strain evidence="10 11">DSM 16304</strain>
    </source>
</reference>
<evidence type="ECO:0000256" key="8">
    <source>
        <dbReference type="ARBA" id="ARBA00034006"/>
    </source>
</evidence>
<dbReference type="RefSeq" id="WP_142935348.1">
    <property type="nucleotide sequence ID" value="NZ_FXTM01000011.1"/>
</dbReference>
<keyword evidence="5" id="KW-0067">ATP-binding</keyword>